<dbReference type="Pfam" id="PF00048">
    <property type="entry name" value="IL8"/>
    <property type="match status" value="1"/>
</dbReference>
<dbReference type="Proteomes" id="UP000727407">
    <property type="component" value="Unassembled WGS sequence"/>
</dbReference>
<dbReference type="Gene3D" id="2.40.50.40">
    <property type="match status" value="1"/>
</dbReference>
<proteinExistence type="predicted"/>
<dbReference type="OrthoDB" id="8890527at2759"/>
<evidence type="ECO:0000256" key="1">
    <source>
        <dbReference type="ARBA" id="ARBA00022514"/>
    </source>
</evidence>
<reference evidence="4" key="1">
    <citation type="submission" date="2020-07" db="EMBL/GenBank/DDBJ databases">
        <title>Clarias magur genome sequencing, assembly and annotation.</title>
        <authorList>
            <person name="Kushwaha B."/>
            <person name="Kumar R."/>
            <person name="Das P."/>
            <person name="Joshi C.G."/>
            <person name="Kumar D."/>
            <person name="Nagpure N.S."/>
            <person name="Pandey M."/>
            <person name="Agarwal S."/>
            <person name="Srivastava S."/>
            <person name="Singh M."/>
            <person name="Sahoo L."/>
            <person name="Jayasankar P."/>
            <person name="Meher P.K."/>
            <person name="Koringa P.G."/>
            <person name="Iquebal M.A."/>
            <person name="Das S.P."/>
            <person name="Bit A."/>
            <person name="Patnaik S."/>
            <person name="Patel N."/>
            <person name="Shah T.M."/>
            <person name="Hinsu A."/>
            <person name="Jena J.K."/>
        </authorList>
    </citation>
    <scope>NUCLEOTIDE SEQUENCE</scope>
    <source>
        <strain evidence="4">CIFAMagur01</strain>
        <tissue evidence="4">Testis</tissue>
    </source>
</reference>
<feature type="chain" id="PRO_5035267165" evidence="2">
    <location>
        <begin position="23"/>
        <end position="86"/>
    </location>
</feature>
<feature type="domain" description="Chemokine interleukin-8-like" evidence="3">
    <location>
        <begin position="35"/>
        <end position="78"/>
    </location>
</feature>
<protein>
    <submittedName>
        <fullName evidence="4">C-C motif chemokine 13-like</fullName>
    </submittedName>
</protein>
<keyword evidence="5" id="KW-1185">Reference proteome</keyword>
<dbReference type="SUPFAM" id="SSF54117">
    <property type="entry name" value="Interleukin 8-like chemokines"/>
    <property type="match status" value="1"/>
</dbReference>
<dbReference type="InterPro" id="IPR001811">
    <property type="entry name" value="Chemokine_IL8-like_dom"/>
</dbReference>
<evidence type="ECO:0000313" key="4">
    <source>
        <dbReference type="EMBL" id="KAF5886048.1"/>
    </source>
</evidence>
<dbReference type="GO" id="GO:0008009">
    <property type="term" value="F:chemokine activity"/>
    <property type="evidence" value="ECO:0007669"/>
    <property type="project" value="InterPro"/>
</dbReference>
<dbReference type="AlphaFoldDB" id="A0A8J4WPV8"/>
<dbReference type="EMBL" id="QNUK01001205">
    <property type="protein sequence ID" value="KAF5886048.1"/>
    <property type="molecule type" value="Genomic_DNA"/>
</dbReference>
<evidence type="ECO:0000313" key="5">
    <source>
        <dbReference type="Proteomes" id="UP000727407"/>
    </source>
</evidence>
<dbReference type="GO" id="GO:0005615">
    <property type="term" value="C:extracellular space"/>
    <property type="evidence" value="ECO:0007669"/>
    <property type="project" value="UniProtKB-KW"/>
</dbReference>
<feature type="signal peptide" evidence="2">
    <location>
        <begin position="1"/>
        <end position="22"/>
    </location>
</feature>
<keyword evidence="1" id="KW-0202">Cytokine</keyword>
<evidence type="ECO:0000259" key="3">
    <source>
        <dbReference type="Pfam" id="PF00048"/>
    </source>
</evidence>
<dbReference type="InterPro" id="IPR036048">
    <property type="entry name" value="Interleukin_8-like_sf"/>
</dbReference>
<comment type="caution">
    <text evidence="4">The sequence shown here is derived from an EMBL/GenBank/DDBJ whole genome shotgun (WGS) entry which is preliminary data.</text>
</comment>
<dbReference type="GO" id="GO:0006955">
    <property type="term" value="P:immune response"/>
    <property type="evidence" value="ECO:0007669"/>
    <property type="project" value="InterPro"/>
</dbReference>
<name>A0A8J4WPV8_CLAMG</name>
<sequence>MKMSRVCLVLGFVLIMGLYTDALLNTLDSLAKLKNCCFTFPTDKIHPKKVLDVKRTGPHCNKKGFLVTTTEHKTICVRENPIKGKG</sequence>
<evidence type="ECO:0000256" key="2">
    <source>
        <dbReference type="SAM" id="SignalP"/>
    </source>
</evidence>
<accession>A0A8J4WPV8</accession>
<organism evidence="4 5">
    <name type="scientific">Clarias magur</name>
    <name type="common">Asian catfish</name>
    <name type="synonym">Macropteronotus magur</name>
    <dbReference type="NCBI Taxonomy" id="1594786"/>
    <lineage>
        <taxon>Eukaryota</taxon>
        <taxon>Metazoa</taxon>
        <taxon>Chordata</taxon>
        <taxon>Craniata</taxon>
        <taxon>Vertebrata</taxon>
        <taxon>Euteleostomi</taxon>
        <taxon>Actinopterygii</taxon>
        <taxon>Neopterygii</taxon>
        <taxon>Teleostei</taxon>
        <taxon>Ostariophysi</taxon>
        <taxon>Siluriformes</taxon>
        <taxon>Clariidae</taxon>
        <taxon>Clarias</taxon>
    </lineage>
</organism>
<gene>
    <name evidence="4" type="ORF">DAT39_022606</name>
</gene>
<keyword evidence="2" id="KW-0732">Signal</keyword>